<reference evidence="2 3" key="1">
    <citation type="submission" date="2019-02" db="EMBL/GenBank/DDBJ databases">
        <title>Deep-cultivation of Planctomycetes and their phenomic and genomic characterization uncovers novel biology.</title>
        <authorList>
            <person name="Wiegand S."/>
            <person name="Jogler M."/>
            <person name="Boedeker C."/>
            <person name="Pinto D."/>
            <person name="Vollmers J."/>
            <person name="Rivas-Marin E."/>
            <person name="Kohn T."/>
            <person name="Peeters S.H."/>
            <person name="Heuer A."/>
            <person name="Rast P."/>
            <person name="Oberbeckmann S."/>
            <person name="Bunk B."/>
            <person name="Jeske O."/>
            <person name="Meyerdierks A."/>
            <person name="Storesund J.E."/>
            <person name="Kallscheuer N."/>
            <person name="Luecker S."/>
            <person name="Lage O.M."/>
            <person name="Pohl T."/>
            <person name="Merkel B.J."/>
            <person name="Hornburger P."/>
            <person name="Mueller R.-W."/>
            <person name="Bruemmer F."/>
            <person name="Labrenz M."/>
            <person name="Spormann A.M."/>
            <person name="Op den Camp H."/>
            <person name="Overmann J."/>
            <person name="Amann R."/>
            <person name="Jetten M.S.M."/>
            <person name="Mascher T."/>
            <person name="Medema M.H."/>
            <person name="Devos D.P."/>
            <person name="Kaster A.-K."/>
            <person name="Ovreas L."/>
            <person name="Rohde M."/>
            <person name="Galperin M.Y."/>
            <person name="Jogler C."/>
        </authorList>
    </citation>
    <scope>NUCLEOTIDE SEQUENCE [LARGE SCALE GENOMIC DNA]</scope>
    <source>
        <strain evidence="2 3">Pla85_3_4</strain>
    </source>
</reference>
<dbReference type="EMBL" id="CP036433">
    <property type="protein sequence ID" value="QDU93985.1"/>
    <property type="molecule type" value="Genomic_DNA"/>
</dbReference>
<keyword evidence="3" id="KW-1185">Reference proteome</keyword>
<dbReference type="RefSeq" id="WP_145051639.1">
    <property type="nucleotide sequence ID" value="NZ_CP036433.1"/>
</dbReference>
<protein>
    <submittedName>
        <fullName evidence="2">Alpha/beta hydrolase family protein</fullName>
    </submittedName>
</protein>
<gene>
    <name evidence="2" type="ORF">Pla8534_17710</name>
</gene>
<dbReference type="Proteomes" id="UP000317648">
    <property type="component" value="Chromosome"/>
</dbReference>
<proteinExistence type="predicted"/>
<keyword evidence="1" id="KW-0732">Signal</keyword>
<evidence type="ECO:0000313" key="2">
    <source>
        <dbReference type="EMBL" id="QDU93985.1"/>
    </source>
</evidence>
<accession>A0A518DQ64</accession>
<dbReference type="AlphaFoldDB" id="A0A518DQ64"/>
<evidence type="ECO:0000256" key="1">
    <source>
        <dbReference type="ARBA" id="ARBA00022729"/>
    </source>
</evidence>
<dbReference type="OrthoDB" id="260356at2"/>
<name>A0A518DQ64_9BACT</name>
<keyword evidence="2" id="KW-0378">Hydrolase</keyword>
<dbReference type="PANTHER" id="PTHR43037">
    <property type="entry name" value="UNNAMED PRODUCT-RELATED"/>
    <property type="match status" value="1"/>
</dbReference>
<dbReference type="Gene3D" id="3.40.50.1820">
    <property type="entry name" value="alpha/beta hydrolase"/>
    <property type="match status" value="1"/>
</dbReference>
<evidence type="ECO:0000313" key="3">
    <source>
        <dbReference type="Proteomes" id="UP000317648"/>
    </source>
</evidence>
<dbReference type="InterPro" id="IPR029058">
    <property type="entry name" value="AB_hydrolase_fold"/>
</dbReference>
<sequence length="415" mass="46841">MLRCISVGGLLPFLLLPALLADEISYGRIQNVKVAAETRLDWTFALTSQSLTEPPESWLEDYDSTEQQYQCFVPQQYNPRNAWPVLLFIAPGQRATGWGQWEKVCRERGVIFASPHQAGNQCPFPRRVRIVADVLDDLRRKYNVDPDRVYLGGFSGGGRVACAMAFALPEYFGGVVPVCAGGQLRDEPWLRQRVIDRLSVAQLTGENDFNRGEVERMHQTTLSGVGVRCRTWVAPRLGHTIPGSDLLDQAFVWMEEQLDQRRRFAQQWPASRIDDAPTRSEWAERLLAEGTKRVAAPAHLYMGLMQLKGVAARWPDTPSAEAALKQLTAFEAREERPWEEADIAEQRRFLIARARGVDAYASGPLPRQYENQKENMVQAAIQLWSQVEADGQDAEGVAAAQQRIPQLRLLLKEDK</sequence>
<dbReference type="KEGG" id="lcre:Pla8534_17710"/>
<dbReference type="InterPro" id="IPR050955">
    <property type="entry name" value="Plant_Biomass_Hydrol_Est"/>
</dbReference>
<organism evidence="2 3">
    <name type="scientific">Lignipirellula cremea</name>
    <dbReference type="NCBI Taxonomy" id="2528010"/>
    <lineage>
        <taxon>Bacteria</taxon>
        <taxon>Pseudomonadati</taxon>
        <taxon>Planctomycetota</taxon>
        <taxon>Planctomycetia</taxon>
        <taxon>Pirellulales</taxon>
        <taxon>Pirellulaceae</taxon>
        <taxon>Lignipirellula</taxon>
    </lineage>
</organism>
<dbReference type="GO" id="GO:0016787">
    <property type="term" value="F:hydrolase activity"/>
    <property type="evidence" value="ECO:0007669"/>
    <property type="project" value="UniProtKB-KW"/>
</dbReference>
<dbReference type="PANTHER" id="PTHR43037:SF1">
    <property type="entry name" value="BLL1128 PROTEIN"/>
    <property type="match status" value="1"/>
</dbReference>
<dbReference type="SUPFAM" id="SSF53474">
    <property type="entry name" value="alpha/beta-Hydrolases"/>
    <property type="match status" value="1"/>
</dbReference>